<gene>
    <name evidence="1" type="ORF">LLUT_LOCUS4701</name>
</gene>
<dbReference type="CDD" id="cd09272">
    <property type="entry name" value="RNase_HI_RT_Ty1"/>
    <property type="match status" value="1"/>
</dbReference>
<evidence type="ECO:0000313" key="2">
    <source>
        <dbReference type="Proteomes" id="UP001497480"/>
    </source>
</evidence>
<protein>
    <submittedName>
        <fullName evidence="1">Uncharacterized protein</fullName>
    </submittedName>
</protein>
<dbReference type="PANTHER" id="PTHR11439:SF498">
    <property type="entry name" value="DNAK FAMILY PROTEIN"/>
    <property type="match status" value="1"/>
</dbReference>
<sequence>MQPPPSLLSPSSPLVCKLHKSLYGLKQASREWHTTLSSKLISLGPLRFFLGLEVARSKLGIQLNQRKYTLSLLEDSGCLAARPFKTHFDPSTKLQLTKGNLLPDPSSYRRLVGRLIYLTITRPDIAYPVQQLSLFMSKPLDSHYKAAIRVLHYLKLSPAQGLFLSSTSPHTLKAFADSDWASCLDSRKSITGFCIFLGSSLISWKTKKQNTVSRSSTEAEYRALGSLVCELQWLQFLLTDLKVTSSTPTSVYCDNQSAIYLAHNPVFHERTKHIEIDCHIVREKIQSKLVHLLPIASVDQLADMFTKPLPAKQFHLSIFKLGLCNLHGPT</sequence>
<dbReference type="SUPFAM" id="SSF56672">
    <property type="entry name" value="DNA/RNA polymerases"/>
    <property type="match status" value="1"/>
</dbReference>
<proteinExistence type="predicted"/>
<comment type="caution">
    <text evidence="1">The sequence shown here is derived from an EMBL/GenBank/DDBJ whole genome shotgun (WGS) entry which is preliminary data.</text>
</comment>
<dbReference type="Proteomes" id="UP001497480">
    <property type="component" value="Unassembled WGS sequence"/>
</dbReference>
<keyword evidence="2" id="KW-1185">Reference proteome</keyword>
<organism evidence="1 2">
    <name type="scientific">Lupinus luteus</name>
    <name type="common">European yellow lupine</name>
    <dbReference type="NCBI Taxonomy" id="3873"/>
    <lineage>
        <taxon>Eukaryota</taxon>
        <taxon>Viridiplantae</taxon>
        <taxon>Streptophyta</taxon>
        <taxon>Embryophyta</taxon>
        <taxon>Tracheophyta</taxon>
        <taxon>Spermatophyta</taxon>
        <taxon>Magnoliopsida</taxon>
        <taxon>eudicotyledons</taxon>
        <taxon>Gunneridae</taxon>
        <taxon>Pentapetalae</taxon>
        <taxon>rosids</taxon>
        <taxon>fabids</taxon>
        <taxon>Fabales</taxon>
        <taxon>Fabaceae</taxon>
        <taxon>Papilionoideae</taxon>
        <taxon>50 kb inversion clade</taxon>
        <taxon>genistoids sensu lato</taxon>
        <taxon>core genistoids</taxon>
        <taxon>Genisteae</taxon>
        <taxon>Lupinus</taxon>
    </lineage>
</organism>
<accession>A0AAV1W3R4</accession>
<dbReference type="InterPro" id="IPR043502">
    <property type="entry name" value="DNA/RNA_pol_sf"/>
</dbReference>
<reference evidence="1 2" key="1">
    <citation type="submission" date="2024-03" db="EMBL/GenBank/DDBJ databases">
        <authorList>
            <person name="Martinez-Hernandez J."/>
        </authorList>
    </citation>
    <scope>NUCLEOTIDE SEQUENCE [LARGE SCALE GENOMIC DNA]</scope>
</reference>
<dbReference type="EMBL" id="CAXHTB010000003">
    <property type="protein sequence ID" value="CAL0303641.1"/>
    <property type="molecule type" value="Genomic_DNA"/>
</dbReference>
<dbReference type="PANTHER" id="PTHR11439">
    <property type="entry name" value="GAG-POL-RELATED RETROTRANSPOSON"/>
    <property type="match status" value="1"/>
</dbReference>
<name>A0AAV1W3R4_LUPLU</name>
<dbReference type="AlphaFoldDB" id="A0AAV1W3R4"/>
<evidence type="ECO:0000313" key="1">
    <source>
        <dbReference type="EMBL" id="CAL0303641.1"/>
    </source>
</evidence>